<dbReference type="Proteomes" id="UP000799539">
    <property type="component" value="Unassembled WGS sequence"/>
</dbReference>
<reference evidence="2" key="1">
    <citation type="journal article" date="2020" name="Stud. Mycol.">
        <title>101 Dothideomycetes genomes: a test case for predicting lifestyles and emergence of pathogens.</title>
        <authorList>
            <person name="Haridas S."/>
            <person name="Albert R."/>
            <person name="Binder M."/>
            <person name="Bloem J."/>
            <person name="Labutti K."/>
            <person name="Salamov A."/>
            <person name="Andreopoulos B."/>
            <person name="Baker S."/>
            <person name="Barry K."/>
            <person name="Bills G."/>
            <person name="Bluhm B."/>
            <person name="Cannon C."/>
            <person name="Castanera R."/>
            <person name="Culley D."/>
            <person name="Daum C."/>
            <person name="Ezra D."/>
            <person name="Gonzalez J."/>
            <person name="Henrissat B."/>
            <person name="Kuo A."/>
            <person name="Liang C."/>
            <person name="Lipzen A."/>
            <person name="Lutzoni F."/>
            <person name="Magnuson J."/>
            <person name="Mondo S."/>
            <person name="Nolan M."/>
            <person name="Ohm R."/>
            <person name="Pangilinan J."/>
            <person name="Park H.-J."/>
            <person name="Ramirez L."/>
            <person name="Alfaro M."/>
            <person name="Sun H."/>
            <person name="Tritt A."/>
            <person name="Yoshinaga Y."/>
            <person name="Zwiers L.-H."/>
            <person name="Turgeon B."/>
            <person name="Goodwin S."/>
            <person name="Spatafora J."/>
            <person name="Crous P."/>
            <person name="Grigoriev I."/>
        </authorList>
    </citation>
    <scope>NUCLEOTIDE SEQUENCE</scope>
    <source>
        <strain evidence="2">SCOH1-5</strain>
    </source>
</reference>
<sequence length="107" mass="11690">MEIDLTGSHEMMTSVKKDSSVGCDIKLTDQAAARYGAAAEKEQLRISAHDSRDQGDEGDQVREVEGNPEGGCRTGEVKASLQERFLPHESDNNHHKLSEIDLHSAGE</sequence>
<evidence type="ECO:0000313" key="3">
    <source>
        <dbReference type="Proteomes" id="UP000799539"/>
    </source>
</evidence>
<organism evidence="2 3">
    <name type="scientific">Cercospora zeae-maydis SCOH1-5</name>
    <dbReference type="NCBI Taxonomy" id="717836"/>
    <lineage>
        <taxon>Eukaryota</taxon>
        <taxon>Fungi</taxon>
        <taxon>Dikarya</taxon>
        <taxon>Ascomycota</taxon>
        <taxon>Pezizomycotina</taxon>
        <taxon>Dothideomycetes</taxon>
        <taxon>Dothideomycetidae</taxon>
        <taxon>Mycosphaerellales</taxon>
        <taxon>Mycosphaerellaceae</taxon>
        <taxon>Cercospora</taxon>
    </lineage>
</organism>
<name>A0A6A6F0X1_9PEZI</name>
<evidence type="ECO:0000256" key="1">
    <source>
        <dbReference type="SAM" id="MobiDB-lite"/>
    </source>
</evidence>
<feature type="compositionally biased region" description="Basic and acidic residues" evidence="1">
    <location>
        <begin position="44"/>
        <end position="65"/>
    </location>
</feature>
<feature type="region of interest" description="Disordered" evidence="1">
    <location>
        <begin position="44"/>
        <end position="107"/>
    </location>
</feature>
<dbReference type="AlphaFoldDB" id="A0A6A6F0X1"/>
<dbReference type="EMBL" id="ML992707">
    <property type="protein sequence ID" value="KAF2207073.1"/>
    <property type="molecule type" value="Genomic_DNA"/>
</dbReference>
<feature type="compositionally biased region" description="Basic and acidic residues" evidence="1">
    <location>
        <begin position="85"/>
        <end position="107"/>
    </location>
</feature>
<protein>
    <submittedName>
        <fullName evidence="2">Uncharacterized protein</fullName>
    </submittedName>
</protein>
<proteinExistence type="predicted"/>
<accession>A0A6A6F0X1</accession>
<evidence type="ECO:0000313" key="2">
    <source>
        <dbReference type="EMBL" id="KAF2207073.1"/>
    </source>
</evidence>
<gene>
    <name evidence="2" type="ORF">CERZMDRAFT_102771</name>
</gene>
<keyword evidence="3" id="KW-1185">Reference proteome</keyword>